<accession>A0A8J6QC92</accession>
<sequence>MPNKTLLSALLFLVLLQVVPAQTKDYYFEETPEEFKERMAWFKDAQFGMFIHFGLYSQLGGVWKGKEIWGIAEWIQAHADIPSQEYAMLTHTFNPKNFDADKIVKLAKDTGMKYLVVTSKHHEGFALYDSKYTNFDVASTPFKGRDILRELKDACDKYGIKFGTYYSILDWHHISQERNIDGDSVQQRWKFARMKLGKTKDYETYVKNQVKELIENYDTEIMWFDGEWCDWWTDEMGINLYNYIRSLKPSIIINNRCFGVRENFEKDFGTPELETPDSVLDYNWEACYTLNDSWGFKMYDKNWKSPETVYNMLKEITGKGGNFLLNIGPDGNGDVPQESIDVLLEVGKMLNQD</sequence>
<dbReference type="SMART" id="SM00812">
    <property type="entry name" value="Alpha_L_fucos"/>
    <property type="match status" value="1"/>
</dbReference>
<feature type="domain" description="Glycoside hydrolase family 29 N-terminal" evidence="9">
    <location>
        <begin position="21"/>
        <end position="351"/>
    </location>
</feature>
<feature type="chain" id="PRO_5035145372" description="alpha-L-fucosidase" evidence="8">
    <location>
        <begin position="24"/>
        <end position="353"/>
    </location>
</feature>
<proteinExistence type="inferred from homology"/>
<evidence type="ECO:0000256" key="1">
    <source>
        <dbReference type="ARBA" id="ARBA00004071"/>
    </source>
</evidence>
<evidence type="ECO:0000259" key="9">
    <source>
        <dbReference type="Pfam" id="PF01120"/>
    </source>
</evidence>
<dbReference type="EC" id="3.2.1.51" evidence="3"/>
<evidence type="ECO:0000256" key="3">
    <source>
        <dbReference type="ARBA" id="ARBA00012662"/>
    </source>
</evidence>
<evidence type="ECO:0000256" key="6">
    <source>
        <dbReference type="ARBA" id="ARBA00023295"/>
    </source>
</evidence>
<evidence type="ECO:0000256" key="8">
    <source>
        <dbReference type="SAM" id="SignalP"/>
    </source>
</evidence>
<dbReference type="GO" id="GO:0016139">
    <property type="term" value="P:glycoside catabolic process"/>
    <property type="evidence" value="ECO:0007669"/>
    <property type="project" value="TreeGrafter"/>
</dbReference>
<gene>
    <name evidence="10" type="ORF">ICJ83_14820</name>
</gene>
<protein>
    <recommendedName>
        <fullName evidence="3">alpha-L-fucosidase</fullName>
        <ecNumber evidence="3">3.2.1.51</ecNumber>
    </recommendedName>
</protein>
<dbReference type="InterPro" id="IPR057739">
    <property type="entry name" value="Glyco_hydro_29_N"/>
</dbReference>
<dbReference type="PANTHER" id="PTHR10030:SF37">
    <property type="entry name" value="ALPHA-L-FUCOSIDASE-RELATED"/>
    <property type="match status" value="1"/>
</dbReference>
<dbReference type="Proteomes" id="UP000600588">
    <property type="component" value="Unassembled WGS sequence"/>
</dbReference>
<evidence type="ECO:0000256" key="7">
    <source>
        <dbReference type="PIRSR" id="PIRSR001092-1"/>
    </source>
</evidence>
<feature type="site" description="May be important for catalysis" evidence="7">
    <location>
        <position position="287"/>
    </location>
</feature>
<organism evidence="10 11">
    <name type="scientific">Aestuariibaculum sediminum</name>
    <dbReference type="NCBI Taxonomy" id="2770637"/>
    <lineage>
        <taxon>Bacteria</taxon>
        <taxon>Pseudomonadati</taxon>
        <taxon>Bacteroidota</taxon>
        <taxon>Flavobacteriia</taxon>
        <taxon>Flavobacteriales</taxon>
        <taxon>Flavobacteriaceae</taxon>
    </lineage>
</organism>
<dbReference type="EMBL" id="JACVXB010000008">
    <property type="protein sequence ID" value="MBD0833406.1"/>
    <property type="molecule type" value="Genomic_DNA"/>
</dbReference>
<evidence type="ECO:0000256" key="5">
    <source>
        <dbReference type="ARBA" id="ARBA00022801"/>
    </source>
</evidence>
<evidence type="ECO:0000313" key="10">
    <source>
        <dbReference type="EMBL" id="MBD0833406.1"/>
    </source>
</evidence>
<reference evidence="10 11" key="1">
    <citation type="submission" date="2020-09" db="EMBL/GenBank/DDBJ databases">
        <title>TT11 complete genome.</title>
        <authorList>
            <person name="Wu Z."/>
        </authorList>
    </citation>
    <scope>NUCLEOTIDE SEQUENCE [LARGE SCALE GENOMIC DNA]</scope>
    <source>
        <strain evidence="10 11">TT11</strain>
    </source>
</reference>
<keyword evidence="5" id="KW-0378">Hydrolase</keyword>
<dbReference type="Pfam" id="PF01120">
    <property type="entry name" value="Alpha_L_fucos"/>
    <property type="match status" value="1"/>
</dbReference>
<dbReference type="PANTHER" id="PTHR10030">
    <property type="entry name" value="ALPHA-L-FUCOSIDASE"/>
    <property type="match status" value="1"/>
</dbReference>
<dbReference type="Gene3D" id="3.20.20.80">
    <property type="entry name" value="Glycosidases"/>
    <property type="match status" value="1"/>
</dbReference>
<dbReference type="PRINTS" id="PR00741">
    <property type="entry name" value="GLHYDRLASE29"/>
</dbReference>
<dbReference type="PIRSF" id="PIRSF001092">
    <property type="entry name" value="Alpha-L-fucosidase"/>
    <property type="match status" value="1"/>
</dbReference>
<feature type="signal peptide" evidence="8">
    <location>
        <begin position="1"/>
        <end position="23"/>
    </location>
</feature>
<dbReference type="GO" id="GO:0006004">
    <property type="term" value="P:fucose metabolic process"/>
    <property type="evidence" value="ECO:0007669"/>
    <property type="project" value="InterPro"/>
</dbReference>
<dbReference type="GO" id="GO:0004560">
    <property type="term" value="F:alpha-L-fucosidase activity"/>
    <property type="evidence" value="ECO:0007669"/>
    <property type="project" value="InterPro"/>
</dbReference>
<dbReference type="InterPro" id="IPR016286">
    <property type="entry name" value="FUC_metazoa-typ"/>
</dbReference>
<dbReference type="SUPFAM" id="SSF51445">
    <property type="entry name" value="(Trans)glycosidases"/>
    <property type="match status" value="1"/>
</dbReference>
<dbReference type="RefSeq" id="WP_188231190.1">
    <property type="nucleotide sequence ID" value="NZ_JACVXB010000008.1"/>
</dbReference>
<dbReference type="InterPro" id="IPR000933">
    <property type="entry name" value="Glyco_hydro_29"/>
</dbReference>
<comment type="function">
    <text evidence="1">Alpha-L-fucosidase is responsible for hydrolyzing the alpha-1,6-linked fucose joined to the reducing-end N-acetylglucosamine of the carbohydrate moieties of glycoproteins.</text>
</comment>
<evidence type="ECO:0000256" key="4">
    <source>
        <dbReference type="ARBA" id="ARBA00022729"/>
    </source>
</evidence>
<keyword evidence="6" id="KW-0326">Glycosidase</keyword>
<dbReference type="GO" id="GO:0005764">
    <property type="term" value="C:lysosome"/>
    <property type="evidence" value="ECO:0007669"/>
    <property type="project" value="TreeGrafter"/>
</dbReference>
<comment type="similarity">
    <text evidence="2">Belongs to the glycosyl hydrolase 29 family.</text>
</comment>
<name>A0A8J6QC92_9FLAO</name>
<comment type="caution">
    <text evidence="10">The sequence shown here is derived from an EMBL/GenBank/DDBJ whole genome shotgun (WGS) entry which is preliminary data.</text>
</comment>
<dbReference type="AlphaFoldDB" id="A0A8J6QC92"/>
<evidence type="ECO:0000256" key="2">
    <source>
        <dbReference type="ARBA" id="ARBA00007951"/>
    </source>
</evidence>
<keyword evidence="11" id="KW-1185">Reference proteome</keyword>
<evidence type="ECO:0000313" key="11">
    <source>
        <dbReference type="Proteomes" id="UP000600588"/>
    </source>
</evidence>
<dbReference type="InterPro" id="IPR017853">
    <property type="entry name" value="GH"/>
</dbReference>
<keyword evidence="4 8" id="KW-0732">Signal</keyword>